<dbReference type="Proteomes" id="UP000641514">
    <property type="component" value="Unassembled WGS sequence"/>
</dbReference>
<reference evidence="2" key="1">
    <citation type="journal article" date="2014" name="Int. J. Syst. Evol. Microbiol.">
        <title>Complete genome sequence of Corynebacterium casei LMG S-19264T (=DSM 44701T), isolated from a smear-ripened cheese.</title>
        <authorList>
            <consortium name="US DOE Joint Genome Institute (JGI-PGF)"/>
            <person name="Walter F."/>
            <person name="Albersmeier A."/>
            <person name="Kalinowski J."/>
            <person name="Ruckert C."/>
        </authorList>
    </citation>
    <scope>NUCLEOTIDE SEQUENCE</scope>
    <source>
        <strain evidence="2">CGMCC 1.15478</strain>
    </source>
</reference>
<keyword evidence="1" id="KW-0472">Membrane</keyword>
<comment type="caution">
    <text evidence="2">The sequence shown here is derived from an EMBL/GenBank/DDBJ whole genome shotgun (WGS) entry which is preliminary data.</text>
</comment>
<feature type="transmembrane region" description="Helical" evidence="1">
    <location>
        <begin position="29"/>
        <end position="48"/>
    </location>
</feature>
<organism evidence="2 3">
    <name type="scientific">Hoyosella rhizosphaerae</name>
    <dbReference type="NCBI Taxonomy" id="1755582"/>
    <lineage>
        <taxon>Bacteria</taxon>
        <taxon>Bacillati</taxon>
        <taxon>Actinomycetota</taxon>
        <taxon>Actinomycetes</taxon>
        <taxon>Mycobacteriales</taxon>
        <taxon>Hoyosellaceae</taxon>
        <taxon>Hoyosella</taxon>
    </lineage>
</organism>
<feature type="transmembrane region" description="Helical" evidence="1">
    <location>
        <begin position="69"/>
        <end position="91"/>
    </location>
</feature>
<reference evidence="2" key="2">
    <citation type="submission" date="2020-09" db="EMBL/GenBank/DDBJ databases">
        <authorList>
            <person name="Sun Q."/>
            <person name="Zhou Y."/>
        </authorList>
    </citation>
    <scope>NUCLEOTIDE SEQUENCE</scope>
    <source>
        <strain evidence="2">CGMCC 1.15478</strain>
    </source>
</reference>
<proteinExistence type="predicted"/>
<protein>
    <submittedName>
        <fullName evidence="2">Uncharacterized protein</fullName>
    </submittedName>
</protein>
<dbReference type="EMBL" id="BMJH01000001">
    <property type="protein sequence ID" value="GGC62897.1"/>
    <property type="molecule type" value="Genomic_DNA"/>
</dbReference>
<name>A0A916U6Y8_9ACTN</name>
<keyword evidence="1" id="KW-1133">Transmembrane helix</keyword>
<accession>A0A916U6Y8</accession>
<keyword evidence="3" id="KW-1185">Reference proteome</keyword>
<keyword evidence="1" id="KW-0812">Transmembrane</keyword>
<sequence length="167" mass="18330">MPDEFDAYRHDFDEIEHRVQREFNTGGRAVTIAILVVILAVAMLFPLAESARAWTILTAEVTTDAPGSFFLRIFIVLAVVGGIGGSLIALVTHRWAAAWATMFSQGLGVLFGMFALWAELTAHPQARTPSVALYIAFGATLALAYLWIRVVTNTTNIMKPVRDYGDD</sequence>
<evidence type="ECO:0000313" key="3">
    <source>
        <dbReference type="Proteomes" id="UP000641514"/>
    </source>
</evidence>
<evidence type="ECO:0000256" key="1">
    <source>
        <dbReference type="SAM" id="Phobius"/>
    </source>
</evidence>
<feature type="transmembrane region" description="Helical" evidence="1">
    <location>
        <begin position="130"/>
        <end position="148"/>
    </location>
</feature>
<feature type="transmembrane region" description="Helical" evidence="1">
    <location>
        <begin position="97"/>
        <end position="118"/>
    </location>
</feature>
<gene>
    <name evidence="2" type="ORF">GCM10011410_14150</name>
</gene>
<evidence type="ECO:0000313" key="2">
    <source>
        <dbReference type="EMBL" id="GGC62897.1"/>
    </source>
</evidence>
<dbReference type="AlphaFoldDB" id="A0A916U6Y8"/>